<feature type="region of interest" description="Disordered" evidence="1">
    <location>
        <begin position="589"/>
        <end position="633"/>
    </location>
</feature>
<accession>A0A9P6RSJ2</accession>
<evidence type="ECO:0000256" key="1">
    <source>
        <dbReference type="SAM" id="MobiDB-lite"/>
    </source>
</evidence>
<dbReference type="AlphaFoldDB" id="A0A9P6RSJ2"/>
<organism evidence="2 3">
    <name type="scientific">Dissophora globulifera</name>
    <dbReference type="NCBI Taxonomy" id="979702"/>
    <lineage>
        <taxon>Eukaryota</taxon>
        <taxon>Fungi</taxon>
        <taxon>Fungi incertae sedis</taxon>
        <taxon>Mucoromycota</taxon>
        <taxon>Mortierellomycotina</taxon>
        <taxon>Mortierellomycetes</taxon>
        <taxon>Mortierellales</taxon>
        <taxon>Mortierellaceae</taxon>
        <taxon>Dissophora</taxon>
    </lineage>
</organism>
<dbReference type="PANTHER" id="PTHR18898:SF2">
    <property type="entry name" value="NUCLEOPROTEIN TPR"/>
    <property type="match status" value="1"/>
</dbReference>
<proteinExistence type="predicted"/>
<feature type="compositionally biased region" description="Polar residues" evidence="1">
    <location>
        <begin position="537"/>
        <end position="556"/>
    </location>
</feature>
<feature type="region of interest" description="Disordered" evidence="1">
    <location>
        <begin position="491"/>
        <end position="564"/>
    </location>
</feature>
<feature type="region of interest" description="Disordered" evidence="1">
    <location>
        <begin position="656"/>
        <end position="681"/>
    </location>
</feature>
<comment type="caution">
    <text evidence="2">The sequence shown here is derived from an EMBL/GenBank/DDBJ whole genome shotgun (WGS) entry which is preliminary data.</text>
</comment>
<feature type="region of interest" description="Disordered" evidence="1">
    <location>
        <begin position="149"/>
        <end position="226"/>
    </location>
</feature>
<keyword evidence="3" id="KW-1185">Reference proteome</keyword>
<dbReference type="GO" id="GO:0006406">
    <property type="term" value="P:mRNA export from nucleus"/>
    <property type="evidence" value="ECO:0007669"/>
    <property type="project" value="TreeGrafter"/>
</dbReference>
<evidence type="ECO:0000313" key="2">
    <source>
        <dbReference type="EMBL" id="KAG0327472.1"/>
    </source>
</evidence>
<dbReference type="GO" id="GO:0005643">
    <property type="term" value="C:nuclear pore"/>
    <property type="evidence" value="ECO:0007669"/>
    <property type="project" value="TreeGrafter"/>
</dbReference>
<feature type="compositionally biased region" description="Low complexity" evidence="1">
    <location>
        <begin position="491"/>
        <end position="514"/>
    </location>
</feature>
<protein>
    <submittedName>
        <fullName evidence="2">Uncharacterized protein</fullName>
    </submittedName>
</protein>
<feature type="compositionally biased region" description="Acidic residues" evidence="1">
    <location>
        <begin position="599"/>
        <end position="630"/>
    </location>
</feature>
<feature type="compositionally biased region" description="Low complexity" evidence="1">
    <location>
        <begin position="162"/>
        <end position="172"/>
    </location>
</feature>
<feature type="compositionally biased region" description="Polar residues" evidence="1">
    <location>
        <begin position="1"/>
        <end position="14"/>
    </location>
</feature>
<dbReference type="PANTHER" id="PTHR18898">
    <property type="entry name" value="NUCLEOPROTEIN TPR-RELATED"/>
    <property type="match status" value="1"/>
</dbReference>
<feature type="compositionally biased region" description="Polar residues" evidence="1">
    <location>
        <begin position="20"/>
        <end position="33"/>
    </location>
</feature>
<evidence type="ECO:0000313" key="3">
    <source>
        <dbReference type="Proteomes" id="UP000738325"/>
    </source>
</evidence>
<dbReference type="Proteomes" id="UP000738325">
    <property type="component" value="Unassembled WGS sequence"/>
</dbReference>
<name>A0A9P6RSJ2_9FUNG</name>
<feature type="region of interest" description="Disordered" evidence="1">
    <location>
        <begin position="1"/>
        <end position="87"/>
    </location>
</feature>
<gene>
    <name evidence="2" type="ORF">BGZ99_007556</name>
</gene>
<dbReference type="EMBL" id="JAAAIP010000055">
    <property type="protein sequence ID" value="KAG0327472.1"/>
    <property type="molecule type" value="Genomic_DNA"/>
</dbReference>
<feature type="compositionally biased region" description="Polar residues" evidence="1">
    <location>
        <begin position="53"/>
        <end position="81"/>
    </location>
</feature>
<feature type="region of interest" description="Disordered" evidence="1">
    <location>
        <begin position="281"/>
        <end position="302"/>
    </location>
</feature>
<dbReference type="GO" id="GO:0017056">
    <property type="term" value="F:structural constituent of nuclear pore"/>
    <property type="evidence" value="ECO:0007669"/>
    <property type="project" value="TreeGrafter"/>
</dbReference>
<feature type="compositionally biased region" description="Low complexity" evidence="1">
    <location>
        <begin position="200"/>
        <end position="219"/>
    </location>
</feature>
<sequence>MAMRPTRSTSNPYASRQHPSDTTLAASEGSFTTADPGPAGALESVAPAVDATAAQSSDVNMGEAVSTSAPLQPAQVQTATTEGEVERERLRRARGNELSRLLESQPLGTPSISISSAQSAATQASIAFMTGTTATTATIATAATTSAPTITTTTKRKRATARSKAATDSSTAPKRTRAIQPKPATVAAVAKPKRVRKPAAPKTPATRSTGASRARAKASQPGPSTPIVAARRTQQYFNIAPHPSRVTSSPGAIAVTAGATISYPTPPSRTPGTMINSPAVTYSSSRIPSPRPPISMAQTRSHSPGEYDAAHVLNEMPRYDIHGRQLPRYDPVHVARMQPEAPYSATTAASADVAPYPHDGQLGYAYGYPYPNPNNHYVTRDDYRNTGPAAPQTYTDQDYHRLNAYRSFTEQYEDMIDSLASQYETLEYVEGNELLNYSQQVYERGYLDAIDDSLGTHYRGYNQHFYQQQPIADTTRHQQHLRQLQLQVPSYFQQQHQQQHQHQQQQQHQHPQQPNHHHHYQESIYQQESIHPLARPQYSQDQQRQTLAPMQSTTPRPASGWHLPPIMESVRHPVEADTRSWQTLPMIRNPRYAYPMDPEAADVDGDDDDDEDDDETESEAGGDAVLETEMETSTVRPQSMMFGAAARSHQSFLVHANENEEEMKTREVRDEQESRAGQQAS</sequence>
<feature type="compositionally biased region" description="Low complexity" evidence="1">
    <location>
        <begin position="181"/>
        <end position="190"/>
    </location>
</feature>
<reference evidence="2" key="1">
    <citation type="journal article" date="2020" name="Fungal Divers.">
        <title>Resolving the Mortierellaceae phylogeny through synthesis of multi-gene phylogenetics and phylogenomics.</title>
        <authorList>
            <person name="Vandepol N."/>
            <person name="Liber J."/>
            <person name="Desiro A."/>
            <person name="Na H."/>
            <person name="Kennedy M."/>
            <person name="Barry K."/>
            <person name="Grigoriev I.V."/>
            <person name="Miller A.N."/>
            <person name="O'Donnell K."/>
            <person name="Stajich J.E."/>
            <person name="Bonito G."/>
        </authorList>
    </citation>
    <scope>NUCLEOTIDE SEQUENCE</scope>
    <source>
        <strain evidence="2">REB-010B</strain>
    </source>
</reference>
<feature type="compositionally biased region" description="Basic and acidic residues" evidence="1">
    <location>
        <begin position="662"/>
        <end position="674"/>
    </location>
</feature>